<dbReference type="CDD" id="cd02042">
    <property type="entry name" value="ParAB_family"/>
    <property type="match status" value="1"/>
</dbReference>
<keyword evidence="3" id="KW-1185">Reference proteome</keyword>
<dbReference type="SUPFAM" id="SSF52540">
    <property type="entry name" value="P-loop containing nucleoside triphosphate hydrolases"/>
    <property type="match status" value="1"/>
</dbReference>
<dbReference type="EMBL" id="BAAAZP010000169">
    <property type="protein sequence ID" value="GAA3702515.1"/>
    <property type="molecule type" value="Genomic_DNA"/>
</dbReference>
<accession>A0ABP7DCQ7</accession>
<dbReference type="Gene3D" id="3.40.50.300">
    <property type="entry name" value="P-loop containing nucleotide triphosphate hydrolases"/>
    <property type="match status" value="1"/>
</dbReference>
<dbReference type="Pfam" id="PF01656">
    <property type="entry name" value="CbiA"/>
    <property type="match status" value="1"/>
</dbReference>
<proteinExistence type="predicted"/>
<evidence type="ECO:0000259" key="1">
    <source>
        <dbReference type="Pfam" id="PF01656"/>
    </source>
</evidence>
<comment type="caution">
    <text evidence="2">The sequence shown here is derived from an EMBL/GenBank/DDBJ whole genome shotgun (WGS) entry which is preliminary data.</text>
</comment>
<evidence type="ECO:0000313" key="2">
    <source>
        <dbReference type="EMBL" id="GAA3702515.1"/>
    </source>
</evidence>
<protein>
    <submittedName>
        <fullName evidence="2">ParA family protein</fullName>
    </submittedName>
</protein>
<sequence>MMSAALQHAADAQARGAIVDAVISQKGGVGKSTITVNLAAVVGENTRPNAEGEDSPVVAAGIDPQGSMEKWADRVAEERLSFDYLSTQGNNDLLPKLKQDPLVRRIIVDCPGFMDVDPNATRSKDPLGHGAAADALRALLAITDRAIVPMNPEWLTYDPTEYTIERVLRPRGIPFLIVVNRWDARDGDEDLLKVNAWIDKHGYPRAPQPIRKYKIHTNAAEKGLVVTQYQPSGTALRAKEDFYKLALAVDGVSI</sequence>
<gene>
    <name evidence="2" type="ORF">GCM10022224_080430</name>
</gene>
<reference evidence="3" key="1">
    <citation type="journal article" date="2019" name="Int. J. Syst. Evol. Microbiol.">
        <title>The Global Catalogue of Microorganisms (GCM) 10K type strain sequencing project: providing services to taxonomists for standard genome sequencing and annotation.</title>
        <authorList>
            <consortium name="The Broad Institute Genomics Platform"/>
            <consortium name="The Broad Institute Genome Sequencing Center for Infectious Disease"/>
            <person name="Wu L."/>
            <person name="Ma J."/>
        </authorList>
    </citation>
    <scope>NUCLEOTIDE SEQUENCE [LARGE SCALE GENOMIC DNA]</scope>
    <source>
        <strain evidence="3">JCM 16904</strain>
    </source>
</reference>
<dbReference type="InterPro" id="IPR002586">
    <property type="entry name" value="CobQ/CobB/MinD/ParA_Nub-bd_dom"/>
</dbReference>
<dbReference type="InterPro" id="IPR027417">
    <property type="entry name" value="P-loop_NTPase"/>
</dbReference>
<dbReference type="Proteomes" id="UP001500902">
    <property type="component" value="Unassembled WGS sequence"/>
</dbReference>
<evidence type="ECO:0000313" key="3">
    <source>
        <dbReference type="Proteomes" id="UP001500902"/>
    </source>
</evidence>
<dbReference type="PANTHER" id="PTHR13696:SF96">
    <property type="entry name" value="COBQ_COBB_MIND_PARA NUCLEOTIDE BINDING DOMAIN-CONTAINING PROTEIN"/>
    <property type="match status" value="1"/>
</dbReference>
<dbReference type="PANTHER" id="PTHR13696">
    <property type="entry name" value="P-LOOP CONTAINING NUCLEOSIDE TRIPHOSPHATE HYDROLASE"/>
    <property type="match status" value="1"/>
</dbReference>
<dbReference type="InterPro" id="IPR050678">
    <property type="entry name" value="DNA_Partitioning_ATPase"/>
</dbReference>
<name>A0ABP7DCQ7_9ACTN</name>
<feature type="domain" description="CobQ/CobB/MinD/ParA nucleotide binding" evidence="1">
    <location>
        <begin position="21"/>
        <end position="44"/>
    </location>
</feature>
<organism evidence="2 3">
    <name type="scientific">Nonomuraea antimicrobica</name>
    <dbReference type="NCBI Taxonomy" id="561173"/>
    <lineage>
        <taxon>Bacteria</taxon>
        <taxon>Bacillati</taxon>
        <taxon>Actinomycetota</taxon>
        <taxon>Actinomycetes</taxon>
        <taxon>Streptosporangiales</taxon>
        <taxon>Streptosporangiaceae</taxon>
        <taxon>Nonomuraea</taxon>
    </lineage>
</organism>